<evidence type="ECO:0000313" key="5">
    <source>
        <dbReference type="Proteomes" id="UP000001362"/>
    </source>
</evidence>
<dbReference type="EMBL" id="CP001219">
    <property type="protein sequence ID" value="ACK79312.1"/>
    <property type="molecule type" value="Genomic_DNA"/>
</dbReference>
<evidence type="ECO:0000259" key="3">
    <source>
        <dbReference type="PROSITE" id="PS51194"/>
    </source>
</evidence>
<dbReference type="KEGG" id="afr:AFE_1371"/>
<dbReference type="PANTHER" id="PTHR10799">
    <property type="entry name" value="SNF2/RAD54 HELICASE FAMILY"/>
    <property type="match status" value="1"/>
</dbReference>
<keyword evidence="4" id="KW-0347">Helicase</keyword>
<dbReference type="GO" id="GO:0016787">
    <property type="term" value="F:hydrolase activity"/>
    <property type="evidence" value="ECO:0007669"/>
    <property type="project" value="UniProtKB-KW"/>
</dbReference>
<dbReference type="PaxDb" id="243159-AFE_1371"/>
<feature type="domain" description="Helicase C-terminal" evidence="3">
    <location>
        <begin position="1201"/>
        <end position="1369"/>
    </location>
</feature>
<dbReference type="Pfam" id="PF00176">
    <property type="entry name" value="SNF2-rel_dom"/>
    <property type="match status" value="1"/>
</dbReference>
<keyword evidence="4" id="KW-0547">Nucleotide-binding</keyword>
<keyword evidence="4" id="KW-0067">ATP-binding</keyword>
<dbReference type="CDD" id="cd18012">
    <property type="entry name" value="DEXQc_arch_SWI2_SNF2"/>
    <property type="match status" value="1"/>
</dbReference>
<dbReference type="STRING" id="243159.AFE_1371"/>
<dbReference type="Pfam" id="PF00271">
    <property type="entry name" value="Helicase_C"/>
    <property type="match status" value="1"/>
</dbReference>
<dbReference type="eggNOG" id="COG0553">
    <property type="taxonomic scope" value="Bacteria"/>
</dbReference>
<proteinExistence type="predicted"/>
<sequence>MAITLSQDAQKVMQASALIWTWHPANLTLDALGALIMKQAHGKAFTHAAVVDARAELFAAGLLVDQVVRPAYARLADSVRLKQYRELLNRFTPEVLRQALIRVVELDTKRSHGWPRLARETGIALLRLGVYTGSTPQEMETLWRQLRVIYAWKELIAPACVDGFDPDRMSGVDARFREIILHQAFNAFSHQWDASALPAFQWLMTQPRESQMSPALRYPLAEALLHRGELGHLRDVLRDDENPEAEALRACALVQEGQWAAAQKMFEPALKALRQETGARKQLLPETILWMYPLCLLAQQTPNHLLLARKFCITESGSRNPSTLDPWGAWVHGIDVRLGDAALNSHALFHTGYSPLALLWFALLRAWLGPKVVPAVTDKRQKDLRQKAIATAHEQLRACGFTWLDTQLTAADEVYAGGEAPENCFIGGGAQSWQTVLASLRALGAPAVAPNAPDKATRLVWAVTLNDDGAIQDIQPLEQKQGARGWGTPKPITLAKLANSQRLEPWDAQVVLAIHARQGRSRDYFMDRAAAILALVGHPSVVMSDAMDIPVDVVAGTPDIEVTHDGKRYILEVRPNLRAAPDTRNGYFADGSLEKREQEALRAITVVRDSPQRIRVVQFTPAQRHAVQLMSGRLSIPDEAQPELQQTLESLAGHFQIQSDHATATHEMDADPHLRAELSPAGDGLMLRLVVAPLGLDGPRLMPGSGHARVMAAVKGETFGANRDLDAERQHLNAVLDALPFLSAPGQGDVVCEWVVDDPESALSLVEVLPTLSAVAAVDWPRGKAFRVLTVNARQLSVQISSGRDWFALKGRAQVEEDRVLELEALLAAAAGNSRFVPMGQGLYVALTRDLRERLRDLSAIAEHRADGLRVPTLAASWLKETLEGAATKADKGFLEKVERLRAAQDRLPALPTSLQADLRPYQEEGYVWAMRLAEAGFGACLADDMGLGKTLQAIAVMLARADDGPALVIAPTSVCGNWLAETRRFAPTLQPFLYGESDRDDLLKKAGPMDVVIVSYTMVQQAQEAFAARDWHTLIVDEAQVIKNAVAKRSQAIFQIPADFRMALSGTPVENRLAELWSIMRFCNPGLLGPLSRFNERFAGPIERNRDRDAQRLLRRLIAPFVLRRTKSQVLDDLPPRTELVLSLALEGAESAHYEALRRQAIVEAEAAIAQSGSQAHFHILAQLTKLRRAACDPRLVSPNLDIVGAKVRTFADLAGDLSANGHKALVFSQFVDFLTLLREPLDAAGIPYQYLDGSTPVADRERRIRDFQAEKGNLFLISLKAGGFGLNLTAADYVIITDPWWNPAAEDQAMGRAHRIGQLRPVTVYRLVAQGTLEEQIIALHHDKRALADGVLADSGEAMSLPSQDDLLSLMRGTADEAR</sequence>
<reference evidence="4 5" key="1">
    <citation type="journal article" date="2008" name="BMC Genomics">
        <title>Acidithiobacillus ferrooxidans metabolism: from genome sequence to industrial applications.</title>
        <authorList>
            <person name="Valdes J."/>
            <person name="Pedroso I."/>
            <person name="Quatrini R."/>
            <person name="Dodson R.J."/>
            <person name="Tettelin H."/>
            <person name="Blake R.II."/>
            <person name="Eisen J.A."/>
            <person name="Holmes D.S."/>
        </authorList>
    </citation>
    <scope>NUCLEOTIDE SEQUENCE [LARGE SCALE GENOMIC DNA]</scope>
    <source>
        <strain evidence="5">ATCC 23270 / DSM 14882 / CIP 104768 / NCIMB 8455</strain>
    </source>
</reference>
<accession>B7J9H5</accession>
<dbReference type="Proteomes" id="UP000001362">
    <property type="component" value="Chromosome"/>
</dbReference>
<dbReference type="Gene3D" id="3.40.50.300">
    <property type="entry name" value="P-loop containing nucleotide triphosphate hydrolases"/>
    <property type="match status" value="1"/>
</dbReference>
<organism evidence="4 5">
    <name type="scientific">Acidithiobacillus ferrooxidans (strain ATCC 23270 / DSM 14882 / CIP 104768 / NCIMB 8455)</name>
    <name type="common">Ferrobacillus ferrooxidans (strain ATCC 23270)</name>
    <dbReference type="NCBI Taxonomy" id="243159"/>
    <lineage>
        <taxon>Bacteria</taxon>
        <taxon>Pseudomonadati</taxon>
        <taxon>Pseudomonadota</taxon>
        <taxon>Acidithiobacillia</taxon>
        <taxon>Acidithiobacillales</taxon>
        <taxon>Acidithiobacillaceae</taxon>
        <taxon>Acidithiobacillus</taxon>
    </lineage>
</organism>
<dbReference type="InterPro" id="IPR049730">
    <property type="entry name" value="SNF2/RAD54-like_C"/>
</dbReference>
<evidence type="ECO:0000256" key="1">
    <source>
        <dbReference type="ARBA" id="ARBA00022801"/>
    </source>
</evidence>
<evidence type="ECO:0000313" key="4">
    <source>
        <dbReference type="EMBL" id="ACK79312.1"/>
    </source>
</evidence>
<dbReference type="Gene3D" id="3.40.50.10810">
    <property type="entry name" value="Tandem AAA-ATPase domain"/>
    <property type="match status" value="1"/>
</dbReference>
<dbReference type="PROSITE" id="PS51192">
    <property type="entry name" value="HELICASE_ATP_BIND_1"/>
    <property type="match status" value="1"/>
</dbReference>
<dbReference type="HOGENOM" id="CLU_000315_21_7_6"/>
<dbReference type="CDD" id="cd18793">
    <property type="entry name" value="SF2_C_SNF"/>
    <property type="match status" value="1"/>
</dbReference>
<dbReference type="RefSeq" id="WP_012607040.1">
    <property type="nucleotide sequence ID" value="NC_011761.1"/>
</dbReference>
<dbReference type="GeneID" id="65280607"/>
<dbReference type="InterPro" id="IPR000330">
    <property type="entry name" value="SNF2_N"/>
</dbReference>
<name>B7J9H5_ACIF2</name>
<dbReference type="SUPFAM" id="SSF52540">
    <property type="entry name" value="P-loop containing nucleoside triphosphate hydrolases"/>
    <property type="match status" value="2"/>
</dbReference>
<evidence type="ECO:0000259" key="2">
    <source>
        <dbReference type="PROSITE" id="PS51192"/>
    </source>
</evidence>
<dbReference type="InterPro" id="IPR014001">
    <property type="entry name" value="Helicase_ATP-bd"/>
</dbReference>
<gene>
    <name evidence="4" type="ordered locus">AFE_1371</name>
</gene>
<dbReference type="PROSITE" id="PS51194">
    <property type="entry name" value="HELICASE_CTER"/>
    <property type="match status" value="1"/>
</dbReference>
<dbReference type="SMART" id="SM00490">
    <property type="entry name" value="HELICc"/>
    <property type="match status" value="1"/>
</dbReference>
<keyword evidence="1" id="KW-0378">Hydrolase</keyword>
<dbReference type="InterPro" id="IPR027417">
    <property type="entry name" value="P-loop_NTPase"/>
</dbReference>
<dbReference type="InterPro" id="IPR001650">
    <property type="entry name" value="Helicase_C-like"/>
</dbReference>
<dbReference type="SMART" id="SM00487">
    <property type="entry name" value="DEXDc"/>
    <property type="match status" value="1"/>
</dbReference>
<dbReference type="GO" id="GO:0005524">
    <property type="term" value="F:ATP binding"/>
    <property type="evidence" value="ECO:0007669"/>
    <property type="project" value="InterPro"/>
</dbReference>
<keyword evidence="5" id="KW-1185">Reference proteome</keyword>
<dbReference type="GO" id="GO:0004386">
    <property type="term" value="F:helicase activity"/>
    <property type="evidence" value="ECO:0007669"/>
    <property type="project" value="UniProtKB-KW"/>
</dbReference>
<feature type="domain" description="Helicase ATP-binding" evidence="2">
    <location>
        <begin position="931"/>
        <end position="1087"/>
    </location>
</feature>
<dbReference type="InterPro" id="IPR038718">
    <property type="entry name" value="SNF2-like_sf"/>
</dbReference>
<protein>
    <submittedName>
        <fullName evidence="4">Helicase, SNF2/RAD54 family</fullName>
    </submittedName>
</protein>